<sequence>MRTDVLVIGAGPAGAVAARVLAKAGARALLVDDIRDTDKVGESLPGAARPLLRDLGLLPWLAQSKPRACVGNVSAWGDDVLRATDFIRDPNGSGWHVDRQRFEASLRDAAQEAGATWRTARLKSVTRDEAGWQVQLSDGALCTRWLIDASGRSGILARKLGVARTRDTPMIALYAIGENRHADERTMVESVEDGWWYCAPLPQGRRIAVLHVEASDASRILHEPHGWLDQLAATRHIRLLCPADASWCPPRGADAGGACLQQWSGDGWLAVGDAALAFDPLSSQGMFNALYTGLRGAQAVMGVLSGQPDELARYSHQLSNVRQTYLRHTQYFYAAEQRWKHRPFWRRRHAEATQMPRSRLG</sequence>
<dbReference type="InterPro" id="IPR002938">
    <property type="entry name" value="FAD-bd"/>
</dbReference>
<feature type="domain" description="FAD-binding" evidence="1">
    <location>
        <begin position="2"/>
        <end position="325"/>
    </location>
</feature>
<dbReference type="Gene3D" id="3.30.9.100">
    <property type="match status" value="1"/>
</dbReference>
<gene>
    <name evidence="2" type="ORF">DVJ77_09850</name>
</gene>
<dbReference type="PRINTS" id="PR00420">
    <property type="entry name" value="RNGMNOXGNASE"/>
</dbReference>
<dbReference type="InterPro" id="IPR036188">
    <property type="entry name" value="FAD/NAD-bd_sf"/>
</dbReference>
<reference evidence="2 3" key="1">
    <citation type="submission" date="2018-07" db="EMBL/GenBank/DDBJ databases">
        <title>Dyella tabacisoli L4-6T, whole genome shotgun sequence.</title>
        <authorList>
            <person name="Zhou X.-K."/>
            <person name="Li W.-J."/>
            <person name="Duan Y.-Q."/>
        </authorList>
    </citation>
    <scope>NUCLEOTIDE SEQUENCE [LARGE SCALE GENOMIC DNA]</scope>
    <source>
        <strain evidence="2 3">L4-6</strain>
    </source>
</reference>
<comment type="caution">
    <text evidence="2">The sequence shown here is derived from an EMBL/GenBank/DDBJ whole genome shotgun (WGS) entry which is preliminary data.</text>
</comment>
<dbReference type="AlphaFoldDB" id="A0A369UPD4"/>
<keyword evidence="3" id="KW-1185">Reference proteome</keyword>
<dbReference type="InterPro" id="IPR050816">
    <property type="entry name" value="Flavin-dep_Halogenase_NPB"/>
</dbReference>
<dbReference type="Proteomes" id="UP000253782">
    <property type="component" value="Unassembled WGS sequence"/>
</dbReference>
<dbReference type="RefSeq" id="WP_114845351.1">
    <property type="nucleotide sequence ID" value="NZ_JBHSPE010000005.1"/>
</dbReference>
<dbReference type="EMBL" id="QQAH01000009">
    <property type="protein sequence ID" value="RDD81480.1"/>
    <property type="molecule type" value="Genomic_DNA"/>
</dbReference>
<evidence type="ECO:0000313" key="2">
    <source>
        <dbReference type="EMBL" id="RDD81480.1"/>
    </source>
</evidence>
<dbReference type="GO" id="GO:0071949">
    <property type="term" value="F:FAD binding"/>
    <property type="evidence" value="ECO:0007669"/>
    <property type="project" value="InterPro"/>
</dbReference>
<name>A0A369UPD4_9GAMM</name>
<protein>
    <submittedName>
        <fullName evidence="2">Oxidoreductase</fullName>
    </submittedName>
</protein>
<organism evidence="2 3">
    <name type="scientific">Dyella tabacisoli</name>
    <dbReference type="NCBI Taxonomy" id="2282381"/>
    <lineage>
        <taxon>Bacteria</taxon>
        <taxon>Pseudomonadati</taxon>
        <taxon>Pseudomonadota</taxon>
        <taxon>Gammaproteobacteria</taxon>
        <taxon>Lysobacterales</taxon>
        <taxon>Rhodanobacteraceae</taxon>
        <taxon>Dyella</taxon>
    </lineage>
</organism>
<dbReference type="OrthoDB" id="6310849at2"/>
<dbReference type="SUPFAM" id="SSF51905">
    <property type="entry name" value="FAD/NAD(P)-binding domain"/>
    <property type="match status" value="1"/>
</dbReference>
<evidence type="ECO:0000259" key="1">
    <source>
        <dbReference type="Pfam" id="PF01494"/>
    </source>
</evidence>
<dbReference type="Pfam" id="PF01494">
    <property type="entry name" value="FAD_binding_3"/>
    <property type="match status" value="1"/>
</dbReference>
<evidence type="ECO:0000313" key="3">
    <source>
        <dbReference type="Proteomes" id="UP000253782"/>
    </source>
</evidence>
<accession>A0A369UPD4</accession>
<proteinExistence type="predicted"/>
<dbReference type="PANTHER" id="PTHR43747:SF1">
    <property type="entry name" value="SLR1998 PROTEIN"/>
    <property type="match status" value="1"/>
</dbReference>
<dbReference type="Gene3D" id="3.50.50.60">
    <property type="entry name" value="FAD/NAD(P)-binding domain"/>
    <property type="match status" value="1"/>
</dbReference>
<dbReference type="PANTHER" id="PTHR43747">
    <property type="entry name" value="FAD-BINDING PROTEIN"/>
    <property type="match status" value="1"/>
</dbReference>